<feature type="domain" description="Gamma-glutamylcyclotransferase AIG2-like" evidence="5">
    <location>
        <begin position="14"/>
        <end position="137"/>
    </location>
</feature>
<gene>
    <name evidence="6" type="ORF">PRZ48_007221</name>
</gene>
<evidence type="ECO:0000313" key="7">
    <source>
        <dbReference type="Proteomes" id="UP001305779"/>
    </source>
</evidence>
<accession>A0ABR0EIR3</accession>
<dbReference type="Pfam" id="PF06094">
    <property type="entry name" value="GGACT"/>
    <property type="match status" value="1"/>
</dbReference>
<comment type="caution">
    <text evidence="6">The sequence shown here is derived from an EMBL/GenBank/DDBJ whole genome shotgun (WGS) entry which is preliminary data.</text>
</comment>
<dbReference type="SUPFAM" id="SSF110857">
    <property type="entry name" value="Gamma-glutamyl cyclotransferase-like"/>
    <property type="match status" value="1"/>
</dbReference>
<dbReference type="CDD" id="cd06661">
    <property type="entry name" value="GGCT_like"/>
    <property type="match status" value="1"/>
</dbReference>
<proteinExistence type="inferred from homology"/>
<dbReference type="InterPro" id="IPR009288">
    <property type="entry name" value="AIG2-like_dom"/>
</dbReference>
<evidence type="ECO:0000256" key="2">
    <source>
        <dbReference type="ARBA" id="ARBA00022679"/>
    </source>
</evidence>
<evidence type="ECO:0000256" key="3">
    <source>
        <dbReference type="ARBA" id="ARBA00030602"/>
    </source>
</evidence>
<keyword evidence="7" id="KW-1185">Reference proteome</keyword>
<protein>
    <recommendedName>
        <fullName evidence="3">Putative gamma-glutamylcyclotransferase</fullName>
    </recommendedName>
</protein>
<dbReference type="PANTHER" id="PTHR31544">
    <property type="entry name" value="AIG2-LIKE PROTEIN D"/>
    <property type="match status" value="1"/>
</dbReference>
<dbReference type="PANTHER" id="PTHR31544:SF2">
    <property type="entry name" value="AIG2-LIKE PROTEIN D"/>
    <property type="match status" value="1"/>
</dbReference>
<name>A0ABR0EIR3_ZASCE</name>
<dbReference type="Proteomes" id="UP001305779">
    <property type="component" value="Unassembled WGS sequence"/>
</dbReference>
<comment type="similarity">
    <text evidence="1">Belongs to the gamma-glutamylcyclotransferase family.</text>
</comment>
<reference evidence="6 7" key="1">
    <citation type="journal article" date="2023" name="G3 (Bethesda)">
        <title>A chromosome-level genome assembly of Zasmidium syzygii isolated from banana leaves.</title>
        <authorList>
            <person name="van Westerhoven A.C."/>
            <person name="Mehrabi R."/>
            <person name="Talebi R."/>
            <person name="Steentjes M.B.F."/>
            <person name="Corcolon B."/>
            <person name="Chong P.A."/>
            <person name="Kema G.H.J."/>
            <person name="Seidl M.F."/>
        </authorList>
    </citation>
    <scope>NUCLEOTIDE SEQUENCE [LARGE SCALE GENOMIC DNA]</scope>
    <source>
        <strain evidence="6 7">P124</strain>
    </source>
</reference>
<evidence type="ECO:0000256" key="1">
    <source>
        <dbReference type="ARBA" id="ARBA00008861"/>
    </source>
</evidence>
<dbReference type="InterPro" id="IPR013024">
    <property type="entry name" value="GGCT-like"/>
</dbReference>
<sequence>MSSTNTDPDSHTAFFYGTLMAPSVLHRVCHGSSSPSNPLYATHNLTTTPALLPQHRRHRVRSADYPAILPHPTSTVRGTYVTGLTAADIWRLDIFEGSEYARRKVKVLVGEDGGEEREAETYIWIAGEGKLEDGEWDFDQFKREKMRFWVGEDGEGEYAEVDEAVAASEKQKDGTGGRGANGHITNALNDEIKKNAV</sequence>
<feature type="region of interest" description="Disordered" evidence="4">
    <location>
        <begin position="167"/>
        <end position="197"/>
    </location>
</feature>
<dbReference type="InterPro" id="IPR045038">
    <property type="entry name" value="AIG2-like"/>
</dbReference>
<evidence type="ECO:0000256" key="4">
    <source>
        <dbReference type="SAM" id="MobiDB-lite"/>
    </source>
</evidence>
<dbReference type="InterPro" id="IPR036568">
    <property type="entry name" value="GGCT-like_sf"/>
</dbReference>
<keyword evidence="2" id="KW-0808">Transferase</keyword>
<evidence type="ECO:0000313" key="6">
    <source>
        <dbReference type="EMBL" id="KAK4501412.1"/>
    </source>
</evidence>
<dbReference type="Gene3D" id="3.10.490.10">
    <property type="entry name" value="Gamma-glutamyl cyclotransferase-like"/>
    <property type="match status" value="1"/>
</dbReference>
<evidence type="ECO:0000259" key="5">
    <source>
        <dbReference type="Pfam" id="PF06094"/>
    </source>
</evidence>
<dbReference type="EMBL" id="JAXOVC010000005">
    <property type="protein sequence ID" value="KAK4501412.1"/>
    <property type="molecule type" value="Genomic_DNA"/>
</dbReference>
<organism evidence="6 7">
    <name type="scientific">Zasmidium cellare</name>
    <name type="common">Wine cellar mold</name>
    <name type="synonym">Racodium cellare</name>
    <dbReference type="NCBI Taxonomy" id="395010"/>
    <lineage>
        <taxon>Eukaryota</taxon>
        <taxon>Fungi</taxon>
        <taxon>Dikarya</taxon>
        <taxon>Ascomycota</taxon>
        <taxon>Pezizomycotina</taxon>
        <taxon>Dothideomycetes</taxon>
        <taxon>Dothideomycetidae</taxon>
        <taxon>Mycosphaerellales</taxon>
        <taxon>Mycosphaerellaceae</taxon>
        <taxon>Zasmidium</taxon>
    </lineage>
</organism>